<dbReference type="EMBL" id="CP008941">
    <property type="protein sequence ID" value="AIK97043.1"/>
    <property type="molecule type" value="Genomic_DNA"/>
</dbReference>
<dbReference type="eggNOG" id="ENOG5032B6Y">
    <property type="taxonomic scope" value="Bacteria"/>
</dbReference>
<dbReference type="OrthoDB" id="9869933at2"/>
<organism evidence="1 2">
    <name type="scientific">Candidatus Odyssella acanthamoebae</name>
    <dbReference type="NCBI Taxonomy" id="91604"/>
    <lineage>
        <taxon>Bacteria</taxon>
        <taxon>Pseudomonadati</taxon>
        <taxon>Pseudomonadota</taxon>
        <taxon>Alphaproteobacteria</taxon>
        <taxon>Holosporales</taxon>
        <taxon>Candidatus Paracaedibacteraceae</taxon>
        <taxon>Candidatus Odyssella</taxon>
    </lineage>
</organism>
<name>A0A077AZD9_9PROT</name>
<reference evidence="1 2" key="1">
    <citation type="submission" date="2014-07" db="EMBL/GenBank/DDBJ databases">
        <title>Comparative genomic insights into amoeba endosymbionts belonging to the families of Holosporaceae and Candidatus Midichloriaceae within Rickettsiales.</title>
        <authorList>
            <person name="Wang Z."/>
            <person name="Wu M."/>
        </authorList>
    </citation>
    <scope>NUCLEOTIDE SEQUENCE [LARGE SCALE GENOMIC DNA]</scope>
    <source>
        <strain evidence="1">PRA3</strain>
    </source>
</reference>
<dbReference type="AlphaFoldDB" id="A0A077AZD9"/>
<protein>
    <submittedName>
        <fullName evidence="1">Uncharacterized protein</fullName>
    </submittedName>
</protein>
<dbReference type="HOGENOM" id="CLU_2205248_0_0_5"/>
<dbReference type="RefSeq" id="WP_038466048.1">
    <property type="nucleotide sequence ID" value="NZ_CP008941.1"/>
</dbReference>
<evidence type="ECO:0000313" key="1">
    <source>
        <dbReference type="EMBL" id="AIK97043.1"/>
    </source>
</evidence>
<gene>
    <name evidence="1" type="ORF">ID47_10335</name>
</gene>
<accession>A0A077AZD9</accession>
<dbReference type="STRING" id="91604.ID47_10335"/>
<dbReference type="KEGG" id="paca:ID47_10335"/>
<proteinExistence type="predicted"/>
<keyword evidence="2" id="KW-1185">Reference proteome</keyword>
<evidence type="ECO:0000313" key="2">
    <source>
        <dbReference type="Proteomes" id="UP000028926"/>
    </source>
</evidence>
<dbReference type="Proteomes" id="UP000028926">
    <property type="component" value="Chromosome"/>
</dbReference>
<sequence>MVKKPEKSFEQIELFGSTKPSSFKSDPKPDVKKPFVPVHTMALDSAEVKNNFMYMMRILLNTHQRSLSNSVSQDLFIDTLITEMKIKRGLADPNLAVRTSALKSLKK</sequence>